<evidence type="ECO:0000313" key="2">
    <source>
        <dbReference type="EMBL" id="KIK91548.1"/>
    </source>
</evidence>
<feature type="domain" description="DDE-1" evidence="1">
    <location>
        <begin position="1"/>
        <end position="77"/>
    </location>
</feature>
<reference evidence="3" key="2">
    <citation type="submission" date="2015-01" db="EMBL/GenBank/DDBJ databases">
        <title>Evolutionary Origins and Diversification of the Mycorrhizal Mutualists.</title>
        <authorList>
            <consortium name="DOE Joint Genome Institute"/>
            <consortium name="Mycorrhizal Genomics Consortium"/>
            <person name="Kohler A."/>
            <person name="Kuo A."/>
            <person name="Nagy L.G."/>
            <person name="Floudas D."/>
            <person name="Copeland A."/>
            <person name="Barry K.W."/>
            <person name="Cichocki N."/>
            <person name="Veneault-Fourrey C."/>
            <person name="LaButti K."/>
            <person name="Lindquist E.A."/>
            <person name="Lipzen A."/>
            <person name="Lundell T."/>
            <person name="Morin E."/>
            <person name="Murat C."/>
            <person name="Riley R."/>
            <person name="Ohm R."/>
            <person name="Sun H."/>
            <person name="Tunlid A."/>
            <person name="Henrissat B."/>
            <person name="Grigoriev I.V."/>
            <person name="Hibbett D.S."/>
            <person name="Martin F."/>
        </authorList>
    </citation>
    <scope>NUCLEOTIDE SEQUENCE [LARGE SCALE GENOMIC DNA]</scope>
    <source>
        <strain evidence="3">Ve08.2h10</strain>
    </source>
</reference>
<sequence length="80" mass="9207">NIHLEFFEPDMTSFGQPCNAGIICCFKALDHCSFCSHTLDLDEVGEQEIYKINLLKGMMMAEKEWGEVTPETIQHCWNHT</sequence>
<organism evidence="2 3">
    <name type="scientific">Paxillus rubicundulus Ve08.2h10</name>
    <dbReference type="NCBI Taxonomy" id="930991"/>
    <lineage>
        <taxon>Eukaryota</taxon>
        <taxon>Fungi</taxon>
        <taxon>Dikarya</taxon>
        <taxon>Basidiomycota</taxon>
        <taxon>Agaricomycotina</taxon>
        <taxon>Agaricomycetes</taxon>
        <taxon>Agaricomycetidae</taxon>
        <taxon>Boletales</taxon>
        <taxon>Paxilineae</taxon>
        <taxon>Paxillaceae</taxon>
        <taxon>Paxillus</taxon>
    </lineage>
</organism>
<name>A0A0D0DK69_9AGAM</name>
<dbReference type="EMBL" id="KN825375">
    <property type="protein sequence ID" value="KIK91548.1"/>
    <property type="molecule type" value="Genomic_DNA"/>
</dbReference>
<evidence type="ECO:0000259" key="1">
    <source>
        <dbReference type="Pfam" id="PF03184"/>
    </source>
</evidence>
<dbReference type="Proteomes" id="UP000054538">
    <property type="component" value="Unassembled WGS sequence"/>
</dbReference>
<dbReference type="InterPro" id="IPR004875">
    <property type="entry name" value="DDE_SF_endonuclease_dom"/>
</dbReference>
<feature type="non-terminal residue" evidence="2">
    <location>
        <position position="80"/>
    </location>
</feature>
<dbReference type="GO" id="GO:0003676">
    <property type="term" value="F:nucleic acid binding"/>
    <property type="evidence" value="ECO:0007669"/>
    <property type="project" value="InterPro"/>
</dbReference>
<dbReference type="InParanoid" id="A0A0D0DK69"/>
<keyword evidence="3" id="KW-1185">Reference proteome</keyword>
<dbReference type="AlphaFoldDB" id="A0A0D0DK69"/>
<dbReference type="OrthoDB" id="162969at2759"/>
<evidence type="ECO:0000313" key="3">
    <source>
        <dbReference type="Proteomes" id="UP000054538"/>
    </source>
</evidence>
<reference evidence="2 3" key="1">
    <citation type="submission" date="2014-04" db="EMBL/GenBank/DDBJ databases">
        <authorList>
            <consortium name="DOE Joint Genome Institute"/>
            <person name="Kuo A."/>
            <person name="Kohler A."/>
            <person name="Jargeat P."/>
            <person name="Nagy L.G."/>
            <person name="Floudas D."/>
            <person name="Copeland A."/>
            <person name="Barry K.W."/>
            <person name="Cichocki N."/>
            <person name="Veneault-Fourrey C."/>
            <person name="LaButti K."/>
            <person name="Lindquist E.A."/>
            <person name="Lipzen A."/>
            <person name="Lundell T."/>
            <person name="Morin E."/>
            <person name="Murat C."/>
            <person name="Sun H."/>
            <person name="Tunlid A."/>
            <person name="Henrissat B."/>
            <person name="Grigoriev I.V."/>
            <person name="Hibbett D.S."/>
            <person name="Martin F."/>
            <person name="Nordberg H.P."/>
            <person name="Cantor M.N."/>
            <person name="Hua S.X."/>
        </authorList>
    </citation>
    <scope>NUCLEOTIDE SEQUENCE [LARGE SCALE GENOMIC DNA]</scope>
    <source>
        <strain evidence="2 3">Ve08.2h10</strain>
    </source>
</reference>
<dbReference type="HOGENOM" id="CLU_088458_4_2_1"/>
<proteinExistence type="predicted"/>
<protein>
    <recommendedName>
        <fullName evidence="1">DDE-1 domain-containing protein</fullName>
    </recommendedName>
</protein>
<accession>A0A0D0DK69</accession>
<dbReference type="Pfam" id="PF03184">
    <property type="entry name" value="DDE_1"/>
    <property type="match status" value="1"/>
</dbReference>
<feature type="non-terminal residue" evidence="2">
    <location>
        <position position="1"/>
    </location>
</feature>
<gene>
    <name evidence="2" type="ORF">PAXRUDRAFT_90992</name>
</gene>